<dbReference type="PANTHER" id="PTHR11177">
    <property type="entry name" value="CHITINASE"/>
    <property type="match status" value="1"/>
</dbReference>
<dbReference type="InterPro" id="IPR017853">
    <property type="entry name" value="GH"/>
</dbReference>
<feature type="non-terminal residue" evidence="4">
    <location>
        <position position="322"/>
    </location>
</feature>
<dbReference type="InterPro" id="IPR011583">
    <property type="entry name" value="Chitinase_II/V-like_cat"/>
</dbReference>
<gene>
    <name evidence="4" type="ORF">QBC42DRAFT_183452</name>
</gene>
<dbReference type="Proteomes" id="UP001321749">
    <property type="component" value="Unassembled WGS sequence"/>
</dbReference>
<feature type="signal peptide" evidence="2">
    <location>
        <begin position="1"/>
        <end position="18"/>
    </location>
</feature>
<dbReference type="InterPro" id="IPR001223">
    <property type="entry name" value="Glyco_hydro18_cat"/>
</dbReference>
<sequence>MRSHPLFLSFLSLPLTKCPPNECCSKWDLRSTTKELCGDKTVKRPSGEIRAEHMGRAVGYYQVSVSPRTPQAFQPEDIPLGIYTHLNFAFASIDPKTYQIVPASASDAALYKRLTDLKEKDRELKAYISIGRWTAGYPIPGLSRPAFNTFSNLVASEVHQRAFFVSLIQFMNKYNFDGVDWEFPVNSDRWRNGVHFANFPTFLRNLRSALDEGAGARNGVSVMVPVAFGHLRNYDLQDITPWIDFYNVITYDSLHGLSDDGNSWISDYFDSPTRMTNIARHLDVFWRNKVPLKKLTLNLAFYPRTSTADDPGCRQPQCIFDA</sequence>
<accession>A0AAV9HEZ4</accession>
<feature type="chain" id="PRO_5043541364" description="chitinase" evidence="2">
    <location>
        <begin position="19"/>
        <end position="322"/>
    </location>
</feature>
<dbReference type="GO" id="GO:0008843">
    <property type="term" value="F:endochitinase activity"/>
    <property type="evidence" value="ECO:0007669"/>
    <property type="project" value="UniProtKB-EC"/>
</dbReference>
<evidence type="ECO:0000313" key="5">
    <source>
        <dbReference type="Proteomes" id="UP001321749"/>
    </source>
</evidence>
<dbReference type="SUPFAM" id="SSF51445">
    <property type="entry name" value="(Trans)glycosidases"/>
    <property type="match status" value="1"/>
</dbReference>
<dbReference type="EC" id="3.2.1.14" evidence="1"/>
<dbReference type="EMBL" id="MU865037">
    <property type="protein sequence ID" value="KAK4459439.1"/>
    <property type="molecule type" value="Genomic_DNA"/>
</dbReference>
<dbReference type="Gene3D" id="3.20.20.80">
    <property type="entry name" value="Glycosidases"/>
    <property type="match status" value="1"/>
</dbReference>
<keyword evidence="4" id="KW-0378">Hydrolase</keyword>
<evidence type="ECO:0000313" key="4">
    <source>
        <dbReference type="EMBL" id="KAK4459439.1"/>
    </source>
</evidence>
<organism evidence="4 5">
    <name type="scientific">Cladorrhinum samala</name>
    <dbReference type="NCBI Taxonomy" id="585594"/>
    <lineage>
        <taxon>Eukaryota</taxon>
        <taxon>Fungi</taxon>
        <taxon>Dikarya</taxon>
        <taxon>Ascomycota</taxon>
        <taxon>Pezizomycotina</taxon>
        <taxon>Sordariomycetes</taxon>
        <taxon>Sordariomycetidae</taxon>
        <taxon>Sordariales</taxon>
        <taxon>Podosporaceae</taxon>
        <taxon>Cladorrhinum</taxon>
    </lineage>
</organism>
<reference evidence="4" key="1">
    <citation type="journal article" date="2023" name="Mol. Phylogenet. Evol.">
        <title>Genome-scale phylogeny and comparative genomics of the fungal order Sordariales.</title>
        <authorList>
            <person name="Hensen N."/>
            <person name="Bonometti L."/>
            <person name="Westerberg I."/>
            <person name="Brannstrom I.O."/>
            <person name="Guillou S."/>
            <person name="Cros-Aarteil S."/>
            <person name="Calhoun S."/>
            <person name="Haridas S."/>
            <person name="Kuo A."/>
            <person name="Mondo S."/>
            <person name="Pangilinan J."/>
            <person name="Riley R."/>
            <person name="LaButti K."/>
            <person name="Andreopoulos B."/>
            <person name="Lipzen A."/>
            <person name="Chen C."/>
            <person name="Yan M."/>
            <person name="Daum C."/>
            <person name="Ng V."/>
            <person name="Clum A."/>
            <person name="Steindorff A."/>
            <person name="Ohm R.A."/>
            <person name="Martin F."/>
            <person name="Silar P."/>
            <person name="Natvig D.O."/>
            <person name="Lalanne C."/>
            <person name="Gautier V."/>
            <person name="Ament-Velasquez S.L."/>
            <person name="Kruys A."/>
            <person name="Hutchinson M.I."/>
            <person name="Powell A.J."/>
            <person name="Barry K."/>
            <person name="Miller A.N."/>
            <person name="Grigoriev I.V."/>
            <person name="Debuchy R."/>
            <person name="Gladieux P."/>
            <person name="Hiltunen Thoren M."/>
            <person name="Johannesson H."/>
        </authorList>
    </citation>
    <scope>NUCLEOTIDE SEQUENCE</scope>
    <source>
        <strain evidence="4">PSN324</strain>
    </source>
</reference>
<dbReference type="InterPro" id="IPR050314">
    <property type="entry name" value="Glycosyl_Hydrlase_18"/>
</dbReference>
<dbReference type="GO" id="GO:0005975">
    <property type="term" value="P:carbohydrate metabolic process"/>
    <property type="evidence" value="ECO:0007669"/>
    <property type="project" value="InterPro"/>
</dbReference>
<dbReference type="AlphaFoldDB" id="A0AAV9HEZ4"/>
<evidence type="ECO:0000256" key="2">
    <source>
        <dbReference type="SAM" id="SignalP"/>
    </source>
</evidence>
<dbReference type="Pfam" id="PF00704">
    <property type="entry name" value="Glyco_hydro_18"/>
    <property type="match status" value="1"/>
</dbReference>
<evidence type="ECO:0000259" key="3">
    <source>
        <dbReference type="PROSITE" id="PS51910"/>
    </source>
</evidence>
<keyword evidence="5" id="KW-1185">Reference proteome</keyword>
<comment type="caution">
    <text evidence="4">The sequence shown here is derived from an EMBL/GenBank/DDBJ whole genome shotgun (WGS) entry which is preliminary data.</text>
</comment>
<feature type="domain" description="GH18" evidence="3">
    <location>
        <begin position="55"/>
        <end position="322"/>
    </location>
</feature>
<name>A0AAV9HEZ4_9PEZI</name>
<reference evidence="4" key="2">
    <citation type="submission" date="2023-06" db="EMBL/GenBank/DDBJ databases">
        <authorList>
            <consortium name="Lawrence Berkeley National Laboratory"/>
            <person name="Mondo S.J."/>
            <person name="Hensen N."/>
            <person name="Bonometti L."/>
            <person name="Westerberg I."/>
            <person name="Brannstrom I.O."/>
            <person name="Guillou S."/>
            <person name="Cros-Aarteil S."/>
            <person name="Calhoun S."/>
            <person name="Haridas S."/>
            <person name="Kuo A."/>
            <person name="Pangilinan J."/>
            <person name="Riley R."/>
            <person name="Labutti K."/>
            <person name="Andreopoulos B."/>
            <person name="Lipzen A."/>
            <person name="Chen C."/>
            <person name="Yanf M."/>
            <person name="Daum C."/>
            <person name="Ng V."/>
            <person name="Clum A."/>
            <person name="Steindorff A."/>
            <person name="Ohm R."/>
            <person name="Martin F."/>
            <person name="Silar P."/>
            <person name="Natvig D."/>
            <person name="Lalanne C."/>
            <person name="Gautier V."/>
            <person name="Ament-Velasquez S.L."/>
            <person name="Kruys A."/>
            <person name="Hutchinson M.I."/>
            <person name="Powell A.J."/>
            <person name="Barry K."/>
            <person name="Miller A.N."/>
            <person name="Grigoriev I.V."/>
            <person name="Debuchy R."/>
            <person name="Gladieux P."/>
            <person name="Thoren M.H."/>
            <person name="Johannesson H."/>
        </authorList>
    </citation>
    <scope>NUCLEOTIDE SEQUENCE</scope>
    <source>
        <strain evidence="4">PSN324</strain>
    </source>
</reference>
<proteinExistence type="predicted"/>
<dbReference type="SMART" id="SM00636">
    <property type="entry name" value="Glyco_18"/>
    <property type="match status" value="1"/>
</dbReference>
<evidence type="ECO:0000256" key="1">
    <source>
        <dbReference type="ARBA" id="ARBA00012729"/>
    </source>
</evidence>
<keyword evidence="2" id="KW-0732">Signal</keyword>
<dbReference type="GO" id="GO:0008061">
    <property type="term" value="F:chitin binding"/>
    <property type="evidence" value="ECO:0007669"/>
    <property type="project" value="InterPro"/>
</dbReference>
<dbReference type="PROSITE" id="PS51910">
    <property type="entry name" value="GH18_2"/>
    <property type="match status" value="1"/>
</dbReference>
<dbReference type="PANTHER" id="PTHR11177:SF333">
    <property type="entry name" value="CHITINASE"/>
    <property type="match status" value="1"/>
</dbReference>
<protein>
    <recommendedName>
        <fullName evidence="1">chitinase</fullName>
        <ecNumber evidence="1">3.2.1.14</ecNumber>
    </recommendedName>
</protein>